<proteinExistence type="predicted"/>
<evidence type="ECO:0000313" key="3">
    <source>
        <dbReference type="Proteomes" id="UP000499080"/>
    </source>
</evidence>
<sequence length="114" mass="12935">MPQLQSVDHLIADCQPDKREPAVRKSPPRQTTTIILATTKTMTTTTTLCVIPQFITWATATRSRKVFWKKTKKTMRTSSCMTTGFTVRPPQLHPAEQAHLLERGSCSYDRNDKS</sequence>
<gene>
    <name evidence="2" type="ORF">AVEN_157120_1</name>
</gene>
<evidence type="ECO:0000256" key="1">
    <source>
        <dbReference type="SAM" id="MobiDB-lite"/>
    </source>
</evidence>
<dbReference type="AlphaFoldDB" id="A0A4Y2SBE2"/>
<name>A0A4Y2SBE2_ARAVE</name>
<accession>A0A4Y2SBE2</accession>
<feature type="region of interest" description="Disordered" evidence="1">
    <location>
        <begin position="1"/>
        <end position="30"/>
    </location>
</feature>
<dbReference type="EMBL" id="BGPR01020407">
    <property type="protein sequence ID" value="GBN84580.1"/>
    <property type="molecule type" value="Genomic_DNA"/>
</dbReference>
<dbReference type="Proteomes" id="UP000499080">
    <property type="component" value="Unassembled WGS sequence"/>
</dbReference>
<reference evidence="2 3" key="1">
    <citation type="journal article" date="2019" name="Sci. Rep.">
        <title>Orb-weaving spider Araneus ventricosus genome elucidates the spidroin gene catalogue.</title>
        <authorList>
            <person name="Kono N."/>
            <person name="Nakamura H."/>
            <person name="Ohtoshi R."/>
            <person name="Moran D.A.P."/>
            <person name="Shinohara A."/>
            <person name="Yoshida Y."/>
            <person name="Fujiwara M."/>
            <person name="Mori M."/>
            <person name="Tomita M."/>
            <person name="Arakawa K."/>
        </authorList>
    </citation>
    <scope>NUCLEOTIDE SEQUENCE [LARGE SCALE GENOMIC DNA]</scope>
</reference>
<feature type="region of interest" description="Disordered" evidence="1">
    <location>
        <begin position="85"/>
        <end position="114"/>
    </location>
</feature>
<comment type="caution">
    <text evidence="2">The sequence shown here is derived from an EMBL/GenBank/DDBJ whole genome shotgun (WGS) entry which is preliminary data.</text>
</comment>
<keyword evidence="3" id="KW-1185">Reference proteome</keyword>
<organism evidence="2 3">
    <name type="scientific">Araneus ventricosus</name>
    <name type="common">Orbweaver spider</name>
    <name type="synonym">Epeira ventricosa</name>
    <dbReference type="NCBI Taxonomy" id="182803"/>
    <lineage>
        <taxon>Eukaryota</taxon>
        <taxon>Metazoa</taxon>
        <taxon>Ecdysozoa</taxon>
        <taxon>Arthropoda</taxon>
        <taxon>Chelicerata</taxon>
        <taxon>Arachnida</taxon>
        <taxon>Araneae</taxon>
        <taxon>Araneomorphae</taxon>
        <taxon>Entelegynae</taxon>
        <taxon>Araneoidea</taxon>
        <taxon>Araneidae</taxon>
        <taxon>Araneus</taxon>
    </lineage>
</organism>
<protein>
    <submittedName>
        <fullName evidence="2">Uncharacterized protein</fullName>
    </submittedName>
</protein>
<evidence type="ECO:0000313" key="2">
    <source>
        <dbReference type="EMBL" id="GBN84580.1"/>
    </source>
</evidence>